<dbReference type="InterPro" id="IPR000421">
    <property type="entry name" value="FA58C"/>
</dbReference>
<dbReference type="Gene3D" id="3.20.20.80">
    <property type="entry name" value="Glycosidases"/>
    <property type="match status" value="1"/>
</dbReference>
<keyword evidence="3" id="KW-1185">Reference proteome</keyword>
<name>A0A196SB88_BLAHN</name>
<sequence>MAACAPKKTEKTEPEPFEYNAEAFKVDKNNLYGIGSPVRTDVQLGVPLEKQAGLFRALGATSHRSWMHITELMSPPSATDAGFTVNKTIANIYHSIFTQLKFSGVKQIVGMSHTWFLPASVENPTGDVQAMPERDTSAGSDYMKALELYEKSWYTLVKEFPEITYWELGNEMNHDPFLHKIGYLSDSSKVFSFDEKVEISSDMMYYASRGVYRANPDAITIMPAAAPVGGMQAKAMLNYVKGVYEKIKSGEFPAGEEKSTDSDAYFLSLAWHPYIYADAENNDEWITKTWVELNDEIFEVAKENGDGDKKVFFTEFGLSDMGDAVRDERQGRVYELAFDKMKNDMPYLEACHVFRLFEDAAAAQWGGDVERYYGLFEEAPSFRPKEKAKAIQKIFGGTDALDKYVIKFGDFASGENLAPYAQLTASSSSEHVDWDPGWGLKFIADGTYYEKGGPSASGWSNWYEPGYVFGEPYNQTVGGTGGGAPAVDYAEWILFTFGEIVEIDRIAVYAPAGDKAPPQEISVLGSADGEEWTTLVGRTRLPFDGKEVFRTEYTFDAAAVKYVRVRFPLLCEKKEAFGYMAQLSEIQIFKA</sequence>
<accession>A0A196SB88</accession>
<reference evidence="2 3" key="1">
    <citation type="submission" date="2016-05" db="EMBL/GenBank/DDBJ databases">
        <title>Nuclear genome of Blastocystis sp. subtype 1 NandII.</title>
        <authorList>
            <person name="Gentekaki E."/>
            <person name="Curtis B."/>
            <person name="Stairs C."/>
            <person name="Eme L."/>
            <person name="Herman E."/>
            <person name="Klimes V."/>
            <person name="Arias M.C."/>
            <person name="Elias M."/>
            <person name="Hilliou F."/>
            <person name="Klute M."/>
            <person name="Malik S.-B."/>
            <person name="Pightling A."/>
            <person name="Rachubinski R."/>
            <person name="Salas D."/>
            <person name="Schlacht A."/>
            <person name="Suga H."/>
            <person name="Archibald J."/>
            <person name="Ball S.G."/>
            <person name="Clark G."/>
            <person name="Dacks J."/>
            <person name="Van Der Giezen M."/>
            <person name="Tsaousis A."/>
            <person name="Roger A."/>
        </authorList>
    </citation>
    <scope>NUCLEOTIDE SEQUENCE [LARGE SCALE GENOMIC DNA]</scope>
    <source>
        <strain evidence="3">ATCC 50177 / NandII</strain>
    </source>
</reference>
<dbReference type="AlphaFoldDB" id="A0A196SB88"/>
<dbReference type="SUPFAM" id="SSF51445">
    <property type="entry name" value="(Trans)glycosidases"/>
    <property type="match status" value="1"/>
</dbReference>
<evidence type="ECO:0000313" key="3">
    <source>
        <dbReference type="Proteomes" id="UP000078348"/>
    </source>
</evidence>
<dbReference type="EMBL" id="LXWW01000366">
    <property type="protein sequence ID" value="OAO13586.1"/>
    <property type="molecule type" value="Genomic_DNA"/>
</dbReference>
<gene>
    <name evidence="2" type="ORF">AV274_4728</name>
</gene>
<dbReference type="Gene3D" id="2.60.120.260">
    <property type="entry name" value="Galactose-binding domain-like"/>
    <property type="match status" value="1"/>
</dbReference>
<dbReference type="SUPFAM" id="SSF49785">
    <property type="entry name" value="Galactose-binding domain-like"/>
    <property type="match status" value="1"/>
</dbReference>
<organism evidence="2 3">
    <name type="scientific">Blastocystis sp. subtype 1 (strain ATCC 50177 / NandII)</name>
    <dbReference type="NCBI Taxonomy" id="478820"/>
    <lineage>
        <taxon>Eukaryota</taxon>
        <taxon>Sar</taxon>
        <taxon>Stramenopiles</taxon>
        <taxon>Bigyra</taxon>
        <taxon>Opalozoa</taxon>
        <taxon>Opalinata</taxon>
        <taxon>Blastocystidae</taxon>
        <taxon>Blastocystis</taxon>
    </lineage>
</organism>
<proteinExistence type="predicted"/>
<evidence type="ECO:0000313" key="2">
    <source>
        <dbReference type="EMBL" id="OAO13586.1"/>
    </source>
</evidence>
<evidence type="ECO:0000259" key="1">
    <source>
        <dbReference type="Pfam" id="PF00754"/>
    </source>
</evidence>
<protein>
    <recommendedName>
        <fullName evidence="1">F5/8 type C domain-containing protein</fullName>
    </recommendedName>
</protein>
<feature type="domain" description="F5/8 type C" evidence="1">
    <location>
        <begin position="458"/>
        <end position="567"/>
    </location>
</feature>
<dbReference type="Pfam" id="PF00754">
    <property type="entry name" value="F5_F8_type_C"/>
    <property type="match status" value="1"/>
</dbReference>
<dbReference type="InterPro" id="IPR017853">
    <property type="entry name" value="GH"/>
</dbReference>
<comment type="caution">
    <text evidence="2">The sequence shown here is derived from an EMBL/GenBank/DDBJ whole genome shotgun (WGS) entry which is preliminary data.</text>
</comment>
<dbReference type="InterPro" id="IPR008979">
    <property type="entry name" value="Galactose-bd-like_sf"/>
</dbReference>
<dbReference type="Proteomes" id="UP000078348">
    <property type="component" value="Unassembled WGS sequence"/>
</dbReference>